<geneLocation type="plasmid" evidence="1 2">
    <name>pBVIE01</name>
</geneLocation>
<name>A4JU73_BURVG</name>
<keyword evidence="1" id="KW-0614">Plasmid</keyword>
<evidence type="ECO:0008006" key="3">
    <source>
        <dbReference type="Google" id="ProtNLM"/>
    </source>
</evidence>
<accession>A4JU73</accession>
<organism evidence="1 2">
    <name type="scientific">Burkholderia vietnamiensis (strain G4 / LMG 22486)</name>
    <name type="common">Burkholderia cepacia (strain R1808)</name>
    <dbReference type="NCBI Taxonomy" id="269482"/>
    <lineage>
        <taxon>Bacteria</taxon>
        <taxon>Pseudomonadati</taxon>
        <taxon>Pseudomonadota</taxon>
        <taxon>Betaproteobacteria</taxon>
        <taxon>Burkholderiales</taxon>
        <taxon>Burkholderiaceae</taxon>
        <taxon>Burkholderia</taxon>
        <taxon>Burkholderia cepacia complex</taxon>
    </lineage>
</organism>
<evidence type="ECO:0000313" key="2">
    <source>
        <dbReference type="Proteomes" id="UP000002287"/>
    </source>
</evidence>
<dbReference type="Proteomes" id="UP000002287">
    <property type="component" value="Plasmid pBVIE01"/>
</dbReference>
<gene>
    <name evidence="1" type="ordered locus">Bcep1808_6939</name>
</gene>
<dbReference type="AlphaFoldDB" id="A4JU73"/>
<sequence length="219" mass="24312">MGEARTKRQLREVELRIVKQIDSAVDLARVSSAIRKLAEAASSHVGADCYLHADLCRELLKQHGVESRLVIGFAAWRVGDGHGDVIVHAPLQGMAPQPEALPFHAWLEIGPAESAHRLILDFSTYQLRRKAAELDALDGGDTNVNWCPDYLAALATDVSSLEDVTMKTKGLFFYRPHSDLQRYVEHKAGAIDQVDLNNLILLYRNPNIQVIGPNDIKDL</sequence>
<dbReference type="KEGG" id="bvi:Bcep1808_6939"/>
<dbReference type="HOGENOM" id="CLU_1249822_0_0_4"/>
<evidence type="ECO:0000313" key="1">
    <source>
        <dbReference type="EMBL" id="ABO59826.1"/>
    </source>
</evidence>
<dbReference type="EMBL" id="CP000617">
    <property type="protein sequence ID" value="ABO59826.1"/>
    <property type="molecule type" value="Genomic_DNA"/>
</dbReference>
<protein>
    <recommendedName>
        <fullName evidence="3">Microcin J25-processing protein McjB C-terminal domain-containing protein</fullName>
    </recommendedName>
</protein>
<reference evidence="1 2" key="1">
    <citation type="submission" date="2007-03" db="EMBL/GenBank/DDBJ databases">
        <title>Complete sequence of plasmid pBVIE01 of Burkholderia vietnamiensis G4.</title>
        <authorList>
            <consortium name="US DOE Joint Genome Institute"/>
            <person name="Copeland A."/>
            <person name="Lucas S."/>
            <person name="Lapidus A."/>
            <person name="Barry K."/>
            <person name="Detter J.C."/>
            <person name="Glavina del Rio T."/>
            <person name="Hammon N."/>
            <person name="Israni S."/>
            <person name="Dalin E."/>
            <person name="Tice H."/>
            <person name="Pitluck S."/>
            <person name="Chain P."/>
            <person name="Malfatti S."/>
            <person name="Shin M."/>
            <person name="Vergez L."/>
            <person name="Schmutz J."/>
            <person name="Larimer F."/>
            <person name="Land M."/>
            <person name="Hauser L."/>
            <person name="Kyrpides N."/>
            <person name="Tiedje J."/>
            <person name="Richardson P."/>
        </authorList>
    </citation>
    <scope>NUCLEOTIDE SEQUENCE [LARGE SCALE GENOMIC DNA]</scope>
    <source>
        <strain evidence="2">G4 / LMG 22486</strain>
        <plasmid evidence="1 2">pBVIE01</plasmid>
    </source>
</reference>
<proteinExistence type="predicted"/>